<feature type="domain" description="Acyl-CoA dehydrogenase/oxidase N-terminal" evidence="9">
    <location>
        <begin position="35"/>
        <end position="146"/>
    </location>
</feature>
<proteinExistence type="inferred from homology"/>
<dbReference type="EMBL" id="AP012057">
    <property type="protein sequence ID" value="BAN03727.1"/>
    <property type="molecule type" value="Genomic_DNA"/>
</dbReference>
<evidence type="ECO:0000256" key="3">
    <source>
        <dbReference type="ARBA" id="ARBA00022630"/>
    </source>
</evidence>
<dbReference type="InterPro" id="IPR009100">
    <property type="entry name" value="AcylCoA_DH/oxidase_NM_dom_sf"/>
</dbReference>
<protein>
    <submittedName>
        <fullName evidence="10">Acyl-CoA dehydrogenase</fullName>
        <ecNumber evidence="10">1.3.99.-</ecNumber>
    </submittedName>
</protein>
<dbReference type="InterPro" id="IPR006091">
    <property type="entry name" value="Acyl-CoA_Oxase/DH_mid-dom"/>
</dbReference>
<reference evidence="10 11" key="1">
    <citation type="journal article" date="2013" name="Int. J. Syst. Evol. Microbiol.">
        <title>Ilumatobacter nonamiense sp. nov. and Ilumatobacter coccineum sp. nov., isolated from seashore sand.</title>
        <authorList>
            <person name="Matsumoto A."/>
            <person name="Kasai H."/>
            <person name="Matsuo Y."/>
            <person name="Shizuri Y."/>
            <person name="Ichikawa N."/>
            <person name="Fujita N."/>
            <person name="Omura S."/>
            <person name="Takahashi Y."/>
        </authorList>
    </citation>
    <scope>NUCLEOTIDE SEQUENCE [LARGE SCALE GENOMIC DNA]</scope>
    <source>
        <strain evidence="11">NBRC 103263 / KCTC 29153 / YM16-304</strain>
    </source>
</reference>
<organism evidence="10 11">
    <name type="scientific">Ilumatobacter coccineus (strain NBRC 103263 / KCTC 29153 / YM16-304)</name>
    <dbReference type="NCBI Taxonomy" id="1313172"/>
    <lineage>
        <taxon>Bacteria</taxon>
        <taxon>Bacillati</taxon>
        <taxon>Actinomycetota</taxon>
        <taxon>Acidimicrobiia</taxon>
        <taxon>Acidimicrobiales</taxon>
        <taxon>Ilumatobacteraceae</taxon>
        <taxon>Ilumatobacter</taxon>
    </lineage>
</organism>
<dbReference type="Pfam" id="PF00441">
    <property type="entry name" value="Acyl-CoA_dh_1"/>
    <property type="match status" value="1"/>
</dbReference>
<dbReference type="InterPro" id="IPR050741">
    <property type="entry name" value="Acyl-CoA_dehydrogenase"/>
</dbReference>
<sequence length="418" mass="47123">MDFAIPDSTQELLGRLDDFIESTIKPMEQEDDNIRFFDHRREDSRTDWDRDGLPNAEWEALLRRMRVAADEAGFYRHQLPERFGGNGAGNLEMAIIREHLARKGLGLHNDLQNESSIVGNLVTVLMMERYGSEAQQAEWIPKMLEGTARIGFGLTEPLHGSDATWMETTAVRDGDEWVISGEKTWNTGLHHATHDYIFARTSGDPGDGRGITCFITPTSSPGFEIQEFMWTFNMPTDHAHVKLDEVRVSNDDILGEEGLGLQTAQLFVHENRIRQAASSLGAGLHCIDTAVAYANERTTFGKRLSTNQAIQFPLADLAAEAEMLRALIHKTAWQLDEGIDHMEITDKVAMCNYRANRFCCNAADQAMQTCGGQGYNRAMPFEHIYRHHRRYRITEGSDEIQIRKVAGKLFGYSGRAKG</sequence>
<dbReference type="InterPro" id="IPR037069">
    <property type="entry name" value="AcylCoA_DH/ox_N_sf"/>
</dbReference>
<keyword evidence="3 6" id="KW-0285">Flavoprotein</keyword>
<accession>A0A6C7EAG7</accession>
<dbReference type="Gene3D" id="1.20.140.10">
    <property type="entry name" value="Butyryl-CoA Dehydrogenase, subunit A, domain 3"/>
    <property type="match status" value="1"/>
</dbReference>
<comment type="similarity">
    <text evidence="2 6">Belongs to the acyl-CoA dehydrogenase family.</text>
</comment>
<dbReference type="SUPFAM" id="SSF47203">
    <property type="entry name" value="Acyl-CoA dehydrogenase C-terminal domain-like"/>
    <property type="match status" value="1"/>
</dbReference>
<dbReference type="GO" id="GO:0005737">
    <property type="term" value="C:cytoplasm"/>
    <property type="evidence" value="ECO:0007669"/>
    <property type="project" value="TreeGrafter"/>
</dbReference>
<gene>
    <name evidence="10" type="primary">fadE</name>
    <name evidence="10" type="ORF">YM304_34130</name>
</gene>
<evidence type="ECO:0000256" key="2">
    <source>
        <dbReference type="ARBA" id="ARBA00009347"/>
    </source>
</evidence>
<feature type="domain" description="Acyl-CoA oxidase/dehydrogenase middle" evidence="8">
    <location>
        <begin position="152"/>
        <end position="230"/>
    </location>
</feature>
<evidence type="ECO:0000259" key="9">
    <source>
        <dbReference type="Pfam" id="PF02771"/>
    </source>
</evidence>
<dbReference type="RefSeq" id="WP_015442974.1">
    <property type="nucleotide sequence ID" value="NC_020520.1"/>
</dbReference>
<feature type="domain" description="Acyl-CoA dehydrogenase/oxidase C-terminal" evidence="7">
    <location>
        <begin position="260"/>
        <end position="407"/>
    </location>
</feature>
<evidence type="ECO:0000256" key="6">
    <source>
        <dbReference type="RuleBase" id="RU362125"/>
    </source>
</evidence>
<dbReference type="KEGG" id="aym:YM304_34130"/>
<dbReference type="GO" id="GO:0003995">
    <property type="term" value="F:acyl-CoA dehydrogenase activity"/>
    <property type="evidence" value="ECO:0007669"/>
    <property type="project" value="TreeGrafter"/>
</dbReference>
<dbReference type="Pfam" id="PF02770">
    <property type="entry name" value="Acyl-CoA_dh_M"/>
    <property type="match status" value="1"/>
</dbReference>
<dbReference type="GO" id="GO:0050660">
    <property type="term" value="F:flavin adenine dinucleotide binding"/>
    <property type="evidence" value="ECO:0007669"/>
    <property type="project" value="InterPro"/>
</dbReference>
<dbReference type="AlphaFoldDB" id="A0A6C7EAG7"/>
<keyword evidence="4 6" id="KW-0274">FAD</keyword>
<name>A0A6C7EAG7_ILUCY</name>
<evidence type="ECO:0000256" key="1">
    <source>
        <dbReference type="ARBA" id="ARBA00001974"/>
    </source>
</evidence>
<dbReference type="PANTHER" id="PTHR48083">
    <property type="entry name" value="MEDIUM-CHAIN SPECIFIC ACYL-COA DEHYDROGENASE, MITOCHONDRIAL-RELATED"/>
    <property type="match status" value="1"/>
</dbReference>
<dbReference type="FunFam" id="1.20.140.10:FF:000037">
    <property type="entry name" value="Similar to acyl-CoA dehydrogenase"/>
    <property type="match status" value="1"/>
</dbReference>
<comment type="cofactor">
    <cofactor evidence="1 6">
        <name>FAD</name>
        <dbReference type="ChEBI" id="CHEBI:57692"/>
    </cofactor>
</comment>
<dbReference type="Gene3D" id="1.10.540.10">
    <property type="entry name" value="Acyl-CoA dehydrogenase/oxidase, N-terminal domain"/>
    <property type="match status" value="1"/>
</dbReference>
<evidence type="ECO:0000313" key="10">
    <source>
        <dbReference type="EMBL" id="BAN03727.1"/>
    </source>
</evidence>
<evidence type="ECO:0000256" key="5">
    <source>
        <dbReference type="ARBA" id="ARBA00023002"/>
    </source>
</evidence>
<dbReference type="SUPFAM" id="SSF56645">
    <property type="entry name" value="Acyl-CoA dehydrogenase NM domain-like"/>
    <property type="match status" value="1"/>
</dbReference>
<dbReference type="GO" id="GO:0033539">
    <property type="term" value="P:fatty acid beta-oxidation using acyl-CoA dehydrogenase"/>
    <property type="evidence" value="ECO:0007669"/>
    <property type="project" value="TreeGrafter"/>
</dbReference>
<keyword evidence="5 6" id="KW-0560">Oxidoreductase</keyword>
<dbReference type="Pfam" id="PF02771">
    <property type="entry name" value="Acyl-CoA_dh_N"/>
    <property type="match status" value="1"/>
</dbReference>
<evidence type="ECO:0000256" key="4">
    <source>
        <dbReference type="ARBA" id="ARBA00022827"/>
    </source>
</evidence>
<dbReference type="Proteomes" id="UP000011863">
    <property type="component" value="Chromosome"/>
</dbReference>
<dbReference type="EC" id="1.3.99.-" evidence="10"/>
<dbReference type="Gene3D" id="2.40.110.10">
    <property type="entry name" value="Butyryl-CoA Dehydrogenase, subunit A, domain 2"/>
    <property type="match status" value="1"/>
</dbReference>
<dbReference type="OrthoDB" id="5241155at2"/>
<dbReference type="PANTHER" id="PTHR48083:SF2">
    <property type="entry name" value="MEDIUM-CHAIN SPECIFIC ACYL-COA DEHYDROGENASE, MITOCHONDRIAL"/>
    <property type="match status" value="1"/>
</dbReference>
<evidence type="ECO:0000313" key="11">
    <source>
        <dbReference type="Proteomes" id="UP000011863"/>
    </source>
</evidence>
<keyword evidence="11" id="KW-1185">Reference proteome</keyword>
<dbReference type="InterPro" id="IPR009075">
    <property type="entry name" value="AcylCo_DH/oxidase_C"/>
</dbReference>
<dbReference type="InterPro" id="IPR013786">
    <property type="entry name" value="AcylCoA_DH/ox_N"/>
</dbReference>
<dbReference type="CDD" id="cd00567">
    <property type="entry name" value="ACAD"/>
    <property type="match status" value="1"/>
</dbReference>
<dbReference type="InterPro" id="IPR046373">
    <property type="entry name" value="Acyl-CoA_Oxase/DH_mid-dom_sf"/>
</dbReference>
<evidence type="ECO:0000259" key="8">
    <source>
        <dbReference type="Pfam" id="PF02770"/>
    </source>
</evidence>
<dbReference type="InterPro" id="IPR036250">
    <property type="entry name" value="AcylCo_DH-like_C"/>
</dbReference>
<evidence type="ECO:0000259" key="7">
    <source>
        <dbReference type="Pfam" id="PF00441"/>
    </source>
</evidence>